<evidence type="ECO:0000313" key="2">
    <source>
        <dbReference type="EMBL" id="MBB5727223.1"/>
    </source>
</evidence>
<protein>
    <submittedName>
        <fullName evidence="3">ABC-type oligopeptide transport system substrate-binding subunit</fullName>
    </submittedName>
</protein>
<proteinExistence type="predicted"/>
<dbReference type="RefSeq" id="WP_184040108.1">
    <property type="nucleotide sequence ID" value="NZ_BAABAR010000018.1"/>
</dbReference>
<dbReference type="EMBL" id="JACIJN010000011">
    <property type="protein sequence ID" value="MBB5727223.1"/>
    <property type="molecule type" value="Genomic_DNA"/>
</dbReference>
<feature type="signal peptide" evidence="1">
    <location>
        <begin position="1"/>
        <end position="27"/>
    </location>
</feature>
<evidence type="ECO:0000313" key="4">
    <source>
        <dbReference type="Proteomes" id="UP000522313"/>
    </source>
</evidence>
<evidence type="ECO:0000313" key="3">
    <source>
        <dbReference type="EMBL" id="MBB6503793.1"/>
    </source>
</evidence>
<organism evidence="3 4">
    <name type="scientific">Sphingomonas endophytica</name>
    <dbReference type="NCBI Taxonomy" id="869719"/>
    <lineage>
        <taxon>Bacteria</taxon>
        <taxon>Pseudomonadati</taxon>
        <taxon>Pseudomonadota</taxon>
        <taxon>Alphaproteobacteria</taxon>
        <taxon>Sphingomonadales</taxon>
        <taxon>Sphingomonadaceae</taxon>
        <taxon>Sphingomonas</taxon>
    </lineage>
</organism>
<dbReference type="Proteomes" id="UP000522313">
    <property type="component" value="Unassembled WGS sequence"/>
</dbReference>
<reference evidence="2 5" key="1">
    <citation type="submission" date="2020-08" db="EMBL/GenBank/DDBJ databases">
        <title>Genomic Encyclopedia of Type Strains, Phase IV (KMG-IV): sequencing the most valuable type-strain genomes for metagenomic binning, comparative biology and taxonomic classification.</title>
        <authorList>
            <person name="Goeker M."/>
        </authorList>
    </citation>
    <scope>NUCLEOTIDE SEQUENCE [LARGE SCALE GENOMIC DNA]</scope>
    <source>
        <strain evidence="2 5">DSM 101535</strain>
    </source>
</reference>
<name>A0A7X0MNS9_9SPHN</name>
<dbReference type="PROSITE" id="PS51257">
    <property type="entry name" value="PROKAR_LIPOPROTEIN"/>
    <property type="match status" value="1"/>
</dbReference>
<evidence type="ECO:0000313" key="5">
    <source>
        <dbReference type="Proteomes" id="UP000560131"/>
    </source>
</evidence>
<sequence length="76" mass="7443">MKKIVAGMSAVALALSLAACGSKTDTANDTALNAEIGNDVALNETLPADENLSDVGALPLNATDGNVAGATTTNAL</sequence>
<dbReference type="Proteomes" id="UP000560131">
    <property type="component" value="Unassembled WGS sequence"/>
</dbReference>
<dbReference type="EMBL" id="JACHBT010000003">
    <property type="protein sequence ID" value="MBB6503793.1"/>
    <property type="molecule type" value="Genomic_DNA"/>
</dbReference>
<feature type="chain" id="PRO_5044441148" evidence="1">
    <location>
        <begin position="28"/>
        <end position="76"/>
    </location>
</feature>
<gene>
    <name evidence="3" type="ORF">F4693_000748</name>
    <name evidence="2" type="ORF">FHS97_003177</name>
</gene>
<dbReference type="AlphaFoldDB" id="A0A7X0MNS9"/>
<evidence type="ECO:0000256" key="1">
    <source>
        <dbReference type="SAM" id="SignalP"/>
    </source>
</evidence>
<keyword evidence="5" id="KW-1185">Reference proteome</keyword>
<reference evidence="3 4" key="2">
    <citation type="submission" date="2020-08" db="EMBL/GenBank/DDBJ databases">
        <title>The Agave Microbiome: Exploring the role of microbial communities in plant adaptations to desert environments.</title>
        <authorList>
            <person name="Partida-Martinez L.P."/>
        </authorList>
    </citation>
    <scope>NUCLEOTIDE SEQUENCE [LARGE SCALE GENOMIC DNA]</scope>
    <source>
        <strain evidence="3 4">AS3.13</strain>
    </source>
</reference>
<accession>A0A7X0MNS9</accession>
<keyword evidence="1" id="KW-0732">Signal</keyword>
<comment type="caution">
    <text evidence="3">The sequence shown here is derived from an EMBL/GenBank/DDBJ whole genome shotgun (WGS) entry which is preliminary data.</text>
</comment>
<reference evidence="3 4" key="3">
    <citation type="submission" date="2020-08" db="EMBL/GenBank/DDBJ databases">
        <authorList>
            <person name="Partida-Martinez L."/>
            <person name="Huntemann M."/>
            <person name="Clum A."/>
            <person name="Wang J."/>
            <person name="Palaniappan K."/>
            <person name="Ritter S."/>
            <person name="Chen I.-M."/>
            <person name="Stamatis D."/>
            <person name="Reddy T."/>
            <person name="O'Malley R."/>
            <person name="Daum C."/>
            <person name="Shapiro N."/>
            <person name="Ivanova N."/>
            <person name="Kyrpides N."/>
            <person name="Woyke T."/>
        </authorList>
    </citation>
    <scope>NUCLEOTIDE SEQUENCE [LARGE SCALE GENOMIC DNA]</scope>
    <source>
        <strain evidence="3 4">AS3.13</strain>
    </source>
</reference>